<accession>F4PWC9</accession>
<dbReference type="RefSeq" id="XP_004367276.1">
    <property type="nucleotide sequence ID" value="XM_004367219.1"/>
</dbReference>
<sequence length="105" mass="11838">MGRMSNALAMTMNQSLDTQAAPSADILVFVIKDERGRAEICFSKPASGFETLNFIINFITSTSLISKYGWHPPSRFLFLVCCGLCDHFNGWRQVLLAFKRKDKKS</sequence>
<dbReference type="GeneID" id="14872005"/>
<keyword evidence="2" id="KW-1185">Reference proteome</keyword>
<dbReference type="KEGG" id="dfa:DFA_07416"/>
<name>F4PWC9_CACFS</name>
<evidence type="ECO:0000313" key="1">
    <source>
        <dbReference type="EMBL" id="EGG20293.1"/>
    </source>
</evidence>
<reference evidence="2" key="1">
    <citation type="journal article" date="2011" name="Genome Res.">
        <title>Phylogeny-wide analysis of social amoeba genomes highlights ancient origins for complex intercellular communication.</title>
        <authorList>
            <person name="Heidel A.J."/>
            <person name="Lawal H.M."/>
            <person name="Felder M."/>
            <person name="Schilde C."/>
            <person name="Helps N.R."/>
            <person name="Tunggal B."/>
            <person name="Rivero F."/>
            <person name="John U."/>
            <person name="Schleicher M."/>
            <person name="Eichinger L."/>
            <person name="Platzer M."/>
            <person name="Noegel A.A."/>
            <person name="Schaap P."/>
            <person name="Gloeckner G."/>
        </authorList>
    </citation>
    <scope>NUCLEOTIDE SEQUENCE [LARGE SCALE GENOMIC DNA]</scope>
    <source>
        <strain evidence="2">SH3</strain>
    </source>
</reference>
<proteinExistence type="predicted"/>
<gene>
    <name evidence="1" type="ORF">DFA_07416</name>
</gene>
<organism evidence="1 2">
    <name type="scientific">Cavenderia fasciculata</name>
    <name type="common">Slime mold</name>
    <name type="synonym">Dictyostelium fasciculatum</name>
    <dbReference type="NCBI Taxonomy" id="261658"/>
    <lineage>
        <taxon>Eukaryota</taxon>
        <taxon>Amoebozoa</taxon>
        <taxon>Evosea</taxon>
        <taxon>Eumycetozoa</taxon>
        <taxon>Dictyostelia</taxon>
        <taxon>Acytosteliales</taxon>
        <taxon>Cavenderiaceae</taxon>
        <taxon>Cavenderia</taxon>
    </lineage>
</organism>
<dbReference type="AlphaFoldDB" id="F4PWC9"/>
<protein>
    <submittedName>
        <fullName evidence="1">Uncharacterized protein</fullName>
    </submittedName>
</protein>
<dbReference type="Proteomes" id="UP000007797">
    <property type="component" value="Unassembled WGS sequence"/>
</dbReference>
<dbReference type="EMBL" id="GL883013">
    <property type="protein sequence ID" value="EGG20293.1"/>
    <property type="molecule type" value="Genomic_DNA"/>
</dbReference>
<evidence type="ECO:0000313" key="2">
    <source>
        <dbReference type="Proteomes" id="UP000007797"/>
    </source>
</evidence>